<dbReference type="PANTHER" id="PTHR44757:SF2">
    <property type="entry name" value="BIOFILM ARCHITECTURE MAINTENANCE PROTEIN MBAA"/>
    <property type="match status" value="1"/>
</dbReference>
<dbReference type="SUPFAM" id="SSF55073">
    <property type="entry name" value="Nucleotide cyclase"/>
    <property type="match status" value="1"/>
</dbReference>
<dbReference type="InterPro" id="IPR000014">
    <property type="entry name" value="PAS"/>
</dbReference>
<dbReference type="EMBL" id="FPBP01000005">
    <property type="protein sequence ID" value="SFU65136.1"/>
    <property type="molecule type" value="Genomic_DNA"/>
</dbReference>
<dbReference type="FunFam" id="3.30.70.270:FF:000001">
    <property type="entry name" value="Diguanylate cyclase domain protein"/>
    <property type="match status" value="1"/>
</dbReference>
<dbReference type="InterPro" id="IPR052155">
    <property type="entry name" value="Biofilm_reg_signaling"/>
</dbReference>
<feature type="domain" description="PAC" evidence="4">
    <location>
        <begin position="422"/>
        <end position="473"/>
    </location>
</feature>
<evidence type="ECO:0000313" key="6">
    <source>
        <dbReference type="EMBL" id="SFU65136.1"/>
    </source>
</evidence>
<keyword evidence="7" id="KW-1185">Reference proteome</keyword>
<dbReference type="PROSITE" id="PS50887">
    <property type="entry name" value="GGDEF"/>
    <property type="match status" value="1"/>
</dbReference>
<dbReference type="InterPro" id="IPR013655">
    <property type="entry name" value="PAS_fold_3"/>
</dbReference>
<dbReference type="InterPro" id="IPR001610">
    <property type="entry name" value="PAC"/>
</dbReference>
<feature type="domain" description="GGDEF" evidence="5">
    <location>
        <begin position="505"/>
        <end position="638"/>
    </location>
</feature>
<dbReference type="InterPro" id="IPR000700">
    <property type="entry name" value="PAS-assoc_C"/>
</dbReference>
<dbReference type="PROSITE" id="PS50113">
    <property type="entry name" value="PAC"/>
    <property type="match status" value="1"/>
</dbReference>
<evidence type="ECO:0000256" key="2">
    <source>
        <dbReference type="SAM" id="Phobius"/>
    </source>
</evidence>
<dbReference type="SUPFAM" id="SSF55785">
    <property type="entry name" value="PYP-like sensor domain (PAS domain)"/>
    <property type="match status" value="1"/>
</dbReference>
<keyword evidence="2" id="KW-1133">Transmembrane helix</keyword>
<name>A0A1I7HXD1_9GAMM</name>
<dbReference type="InterPro" id="IPR029787">
    <property type="entry name" value="Nucleotide_cyclase"/>
</dbReference>
<organism evidence="6 7">
    <name type="scientific">Halomonas korlensis</name>
    <dbReference type="NCBI Taxonomy" id="463301"/>
    <lineage>
        <taxon>Bacteria</taxon>
        <taxon>Pseudomonadati</taxon>
        <taxon>Pseudomonadota</taxon>
        <taxon>Gammaproteobacteria</taxon>
        <taxon>Oceanospirillales</taxon>
        <taxon>Halomonadaceae</taxon>
        <taxon>Halomonas</taxon>
    </lineage>
</organism>
<feature type="transmembrane region" description="Helical" evidence="2">
    <location>
        <begin position="271"/>
        <end position="291"/>
    </location>
</feature>
<sequence>MLGLAITWVVVALLLLGAAGWIGRSLISEVNFTHLSYESRVIAEELSTQVDQRLGALQRLEAMLGEQGHARLREELRHNTALLEWFDGLVVADAQGVVQADWPEMDGRVGLETKDTEYFRFLRAVQRPYVSEPFTGRASDKPLVLFTVPRWRDGEFNGFVGGFVDIRSGELFARLQRLRLGDGGYAAVATASGTILYHPQADQILQPVPSLEAHPLLHRALDGWEGKTVTPMIGGGEAYQSFNQIWPADWIVGVALPEKQVLEPMALLIQWLWWGGAAFALLTLPVMWGLVRRTLSPLHRLARQIHEVGEGRRSRIALATHMHELINLADTFNRVEAERSEAHLRLSDRQAFLDAVLASSPLGMFVTDMAGRFSYMNPALKELTGHDFTTRGEVVWLAHIHTGDRDSAMDLWRHSLASGDPFLQQFRFLHANGDTLWLEVHASLVSIQGRNIGFVGTVKDITERYHEDALRRWEAEHDPLTGLLNRRGFERRLEEALAEWHKTGTPSALILFDLDHFKPVNDEGGHALGDEMLRRIAQVLAWEVRRSDYVARQGGDEFAVLLPSCTLEQAKRVADTVRCSVREVYVVHQGQEFRVSLSIGVTAFRGSDHDTAAVIARADAASYHAKEAGRDRVMVATD</sequence>
<feature type="domain" description="PAS" evidence="3">
    <location>
        <begin position="349"/>
        <end position="385"/>
    </location>
</feature>
<dbReference type="GO" id="GO:0003824">
    <property type="term" value="F:catalytic activity"/>
    <property type="evidence" value="ECO:0007669"/>
    <property type="project" value="UniProtKB-ARBA"/>
</dbReference>
<dbReference type="InterPro" id="IPR043128">
    <property type="entry name" value="Rev_trsase/Diguanyl_cyclase"/>
</dbReference>
<reference evidence="7" key="1">
    <citation type="submission" date="2016-10" db="EMBL/GenBank/DDBJ databases">
        <authorList>
            <person name="Varghese N."/>
            <person name="Submissions S."/>
        </authorList>
    </citation>
    <scope>NUCLEOTIDE SEQUENCE [LARGE SCALE GENOMIC DNA]</scope>
    <source>
        <strain evidence="7">CGMCC 1.6981</strain>
    </source>
</reference>
<evidence type="ECO:0000259" key="3">
    <source>
        <dbReference type="PROSITE" id="PS50112"/>
    </source>
</evidence>
<dbReference type="AlphaFoldDB" id="A0A1I7HXD1"/>
<dbReference type="SMART" id="SM00086">
    <property type="entry name" value="PAC"/>
    <property type="match status" value="1"/>
</dbReference>
<dbReference type="NCBIfam" id="TIGR00229">
    <property type="entry name" value="sensory_box"/>
    <property type="match status" value="1"/>
</dbReference>
<dbReference type="SMART" id="SM00091">
    <property type="entry name" value="PAS"/>
    <property type="match status" value="1"/>
</dbReference>
<gene>
    <name evidence="6" type="ORF">SAMN04487955_105152</name>
</gene>
<evidence type="ECO:0000259" key="5">
    <source>
        <dbReference type="PROSITE" id="PS50887"/>
    </source>
</evidence>
<dbReference type="Pfam" id="PF08447">
    <property type="entry name" value="PAS_3"/>
    <property type="match status" value="1"/>
</dbReference>
<keyword evidence="2" id="KW-0812">Transmembrane</keyword>
<proteinExistence type="predicted"/>
<dbReference type="Proteomes" id="UP000198693">
    <property type="component" value="Unassembled WGS sequence"/>
</dbReference>
<dbReference type="NCBIfam" id="TIGR00254">
    <property type="entry name" value="GGDEF"/>
    <property type="match status" value="1"/>
</dbReference>
<dbReference type="SMART" id="SM00267">
    <property type="entry name" value="GGDEF"/>
    <property type="match status" value="1"/>
</dbReference>
<dbReference type="CDD" id="cd18774">
    <property type="entry name" value="PDC2_HK_sensor"/>
    <property type="match status" value="1"/>
</dbReference>
<dbReference type="CDD" id="cd12914">
    <property type="entry name" value="PDC1_DGC_like"/>
    <property type="match status" value="1"/>
</dbReference>
<dbReference type="PROSITE" id="PS50112">
    <property type="entry name" value="PAS"/>
    <property type="match status" value="1"/>
</dbReference>
<dbReference type="STRING" id="463301.SAMN04487955_105152"/>
<dbReference type="CDD" id="cd01949">
    <property type="entry name" value="GGDEF"/>
    <property type="match status" value="1"/>
</dbReference>
<evidence type="ECO:0000256" key="1">
    <source>
        <dbReference type="ARBA" id="ARBA00001946"/>
    </source>
</evidence>
<protein>
    <submittedName>
        <fullName evidence="6">PAS domain S-box-containing protein/diguanylate cyclase (GGDEF) domain-containing protein</fullName>
    </submittedName>
</protein>
<accession>A0A1I7HXD1</accession>
<keyword evidence="2" id="KW-0472">Membrane</keyword>
<dbReference type="CDD" id="cd00130">
    <property type="entry name" value="PAS"/>
    <property type="match status" value="1"/>
</dbReference>
<evidence type="ECO:0000313" key="7">
    <source>
        <dbReference type="Proteomes" id="UP000198693"/>
    </source>
</evidence>
<dbReference type="PANTHER" id="PTHR44757">
    <property type="entry name" value="DIGUANYLATE CYCLASE DGCP"/>
    <property type="match status" value="1"/>
</dbReference>
<dbReference type="InterPro" id="IPR000160">
    <property type="entry name" value="GGDEF_dom"/>
</dbReference>
<dbReference type="OrthoDB" id="8929028at2"/>
<dbReference type="InterPro" id="IPR035965">
    <property type="entry name" value="PAS-like_dom_sf"/>
</dbReference>
<dbReference type="Gene3D" id="3.30.450.20">
    <property type="entry name" value="PAS domain"/>
    <property type="match status" value="2"/>
</dbReference>
<evidence type="ECO:0000259" key="4">
    <source>
        <dbReference type="PROSITE" id="PS50113"/>
    </source>
</evidence>
<comment type="cofactor">
    <cofactor evidence="1">
        <name>Mg(2+)</name>
        <dbReference type="ChEBI" id="CHEBI:18420"/>
    </cofactor>
</comment>
<dbReference type="Gene3D" id="3.30.70.270">
    <property type="match status" value="1"/>
</dbReference>
<dbReference type="Pfam" id="PF00990">
    <property type="entry name" value="GGDEF"/>
    <property type="match status" value="1"/>
</dbReference>